<organism evidence="4 5">
    <name type="scientific">Litoribacter ruber</name>
    <dbReference type="NCBI Taxonomy" id="702568"/>
    <lineage>
        <taxon>Bacteria</taxon>
        <taxon>Pseudomonadati</taxon>
        <taxon>Bacteroidota</taxon>
        <taxon>Cytophagia</taxon>
        <taxon>Cytophagales</taxon>
        <taxon>Cyclobacteriaceae</taxon>
        <taxon>Litoribacter</taxon>
    </lineage>
</organism>
<dbReference type="InterPro" id="IPR046947">
    <property type="entry name" value="LytR-like"/>
</dbReference>
<dbReference type="Pfam" id="PF00072">
    <property type="entry name" value="Response_reg"/>
    <property type="match status" value="1"/>
</dbReference>
<keyword evidence="5" id="KW-1185">Reference proteome</keyword>
<comment type="caution">
    <text evidence="4">The sequence shown here is derived from an EMBL/GenBank/DDBJ whole genome shotgun (WGS) entry which is preliminary data.</text>
</comment>
<dbReference type="PROSITE" id="PS50930">
    <property type="entry name" value="HTH_LYTTR"/>
    <property type="match status" value="1"/>
</dbReference>
<feature type="domain" description="Response regulatory" evidence="2">
    <location>
        <begin position="7"/>
        <end position="119"/>
    </location>
</feature>
<keyword evidence="1" id="KW-0597">Phosphoprotein</keyword>
<feature type="domain" description="HTH LytTR-type" evidence="3">
    <location>
        <begin position="141"/>
        <end position="243"/>
    </location>
</feature>
<dbReference type="AlphaFoldDB" id="A0AAP2CLX0"/>
<reference evidence="4 5" key="1">
    <citation type="submission" date="2021-05" db="EMBL/GenBank/DDBJ databases">
        <authorList>
            <person name="Zhang Z.D."/>
            <person name="Osman G."/>
        </authorList>
    </citation>
    <scope>NUCLEOTIDE SEQUENCE [LARGE SCALE GENOMIC DNA]</scope>
    <source>
        <strain evidence="4 5">KCTC 32217</strain>
    </source>
</reference>
<dbReference type="RefSeq" id="WP_213946560.1">
    <property type="nucleotide sequence ID" value="NZ_JAHCMY010000017.1"/>
</dbReference>
<dbReference type="InterPro" id="IPR001789">
    <property type="entry name" value="Sig_transdc_resp-reg_receiver"/>
</dbReference>
<dbReference type="GO" id="GO:0000156">
    <property type="term" value="F:phosphorelay response regulator activity"/>
    <property type="evidence" value="ECO:0007669"/>
    <property type="project" value="InterPro"/>
</dbReference>
<dbReference type="InterPro" id="IPR011006">
    <property type="entry name" value="CheY-like_superfamily"/>
</dbReference>
<dbReference type="SMART" id="SM00448">
    <property type="entry name" value="REC"/>
    <property type="match status" value="1"/>
</dbReference>
<feature type="modified residue" description="4-aspartylphosphate" evidence="1">
    <location>
        <position position="58"/>
    </location>
</feature>
<dbReference type="Pfam" id="PF04397">
    <property type="entry name" value="LytTR"/>
    <property type="match status" value="1"/>
</dbReference>
<evidence type="ECO:0000259" key="2">
    <source>
        <dbReference type="PROSITE" id="PS50110"/>
    </source>
</evidence>
<accession>A0AAP2CLX0</accession>
<sequence length="243" mass="27368">MTEFKYNVAIIDDEQHVLDLVKMLISDMEGFKLKLATTDPEKFILGMNSGVIDIGILDVRMPKYSGSELAAIVMATKCPIIFISGTEVKAKEIIPTEPVDFLEKPIMPDRLEIALRKAVKRITGITGSRHNISPLPSDEVIYLSHSGKLVKIRIQDIQSIHAGQDFNDLYTEKSKYSITGSLANLEDRLKNYDIIRVHNSYLVNTSNVITIKPNLLTLKNGQEIPISRKYKTLFLKTLKPKIL</sequence>
<dbReference type="SMART" id="SM00850">
    <property type="entry name" value="LytTR"/>
    <property type="match status" value="1"/>
</dbReference>
<dbReference type="PROSITE" id="PS50110">
    <property type="entry name" value="RESPONSE_REGULATORY"/>
    <property type="match status" value="1"/>
</dbReference>
<dbReference type="InterPro" id="IPR007492">
    <property type="entry name" value="LytTR_DNA-bd_dom"/>
</dbReference>
<dbReference type="SUPFAM" id="SSF52172">
    <property type="entry name" value="CheY-like"/>
    <property type="match status" value="1"/>
</dbReference>
<dbReference type="EMBL" id="JAHCMY010000017">
    <property type="protein sequence ID" value="MBS9525701.1"/>
    <property type="molecule type" value="Genomic_DNA"/>
</dbReference>
<dbReference type="GO" id="GO:0003677">
    <property type="term" value="F:DNA binding"/>
    <property type="evidence" value="ECO:0007669"/>
    <property type="project" value="InterPro"/>
</dbReference>
<dbReference type="PANTHER" id="PTHR37299">
    <property type="entry name" value="TRANSCRIPTIONAL REGULATOR-RELATED"/>
    <property type="match status" value="1"/>
</dbReference>
<dbReference type="PANTHER" id="PTHR37299:SF1">
    <property type="entry name" value="STAGE 0 SPORULATION PROTEIN A HOMOLOG"/>
    <property type="match status" value="1"/>
</dbReference>
<evidence type="ECO:0000313" key="5">
    <source>
        <dbReference type="Proteomes" id="UP001319104"/>
    </source>
</evidence>
<dbReference type="Proteomes" id="UP001319104">
    <property type="component" value="Unassembled WGS sequence"/>
</dbReference>
<name>A0AAP2CLX0_9BACT</name>
<gene>
    <name evidence="4" type="ORF">KI659_16905</name>
</gene>
<proteinExistence type="predicted"/>
<evidence type="ECO:0000313" key="4">
    <source>
        <dbReference type="EMBL" id="MBS9525701.1"/>
    </source>
</evidence>
<protein>
    <submittedName>
        <fullName evidence="4">Response regulator transcription factor</fullName>
    </submittedName>
</protein>
<dbReference type="Gene3D" id="2.40.50.1020">
    <property type="entry name" value="LytTr DNA-binding domain"/>
    <property type="match status" value="1"/>
</dbReference>
<evidence type="ECO:0000256" key="1">
    <source>
        <dbReference type="PROSITE-ProRule" id="PRU00169"/>
    </source>
</evidence>
<dbReference type="Gene3D" id="3.40.50.2300">
    <property type="match status" value="1"/>
</dbReference>
<evidence type="ECO:0000259" key="3">
    <source>
        <dbReference type="PROSITE" id="PS50930"/>
    </source>
</evidence>